<dbReference type="InterPro" id="IPR036388">
    <property type="entry name" value="WH-like_DNA-bd_sf"/>
</dbReference>
<dbReference type="CDD" id="cd07377">
    <property type="entry name" value="WHTH_GntR"/>
    <property type="match status" value="1"/>
</dbReference>
<dbReference type="InterPro" id="IPR011711">
    <property type="entry name" value="GntR_C"/>
</dbReference>
<evidence type="ECO:0000256" key="2">
    <source>
        <dbReference type="ARBA" id="ARBA00023125"/>
    </source>
</evidence>
<protein>
    <submittedName>
        <fullName evidence="6">GntR family transcriptional regulator</fullName>
    </submittedName>
</protein>
<dbReference type="GO" id="GO:0003700">
    <property type="term" value="F:DNA-binding transcription factor activity"/>
    <property type="evidence" value="ECO:0007669"/>
    <property type="project" value="InterPro"/>
</dbReference>
<dbReference type="Proteomes" id="UP000188879">
    <property type="component" value="Unassembled WGS sequence"/>
</dbReference>
<feature type="region of interest" description="Disordered" evidence="4">
    <location>
        <begin position="1"/>
        <end position="22"/>
    </location>
</feature>
<evidence type="ECO:0000256" key="4">
    <source>
        <dbReference type="SAM" id="MobiDB-lite"/>
    </source>
</evidence>
<dbReference type="EMBL" id="MLCO01000066">
    <property type="protein sequence ID" value="ONG55778.1"/>
    <property type="molecule type" value="Genomic_DNA"/>
</dbReference>
<dbReference type="PANTHER" id="PTHR43537:SF45">
    <property type="entry name" value="GNTR FAMILY REGULATORY PROTEIN"/>
    <property type="match status" value="1"/>
</dbReference>
<dbReference type="RefSeq" id="WP_076956882.1">
    <property type="nucleotide sequence ID" value="NZ_MLCO01000066.1"/>
</dbReference>
<dbReference type="SMART" id="SM00895">
    <property type="entry name" value="FCD"/>
    <property type="match status" value="1"/>
</dbReference>
<dbReference type="Pfam" id="PF00392">
    <property type="entry name" value="GntR"/>
    <property type="match status" value="1"/>
</dbReference>
<dbReference type="InterPro" id="IPR008920">
    <property type="entry name" value="TF_FadR/GntR_C"/>
</dbReference>
<keyword evidence="7" id="KW-1185">Reference proteome</keyword>
<dbReference type="SUPFAM" id="SSF46785">
    <property type="entry name" value="Winged helix' DNA-binding domain"/>
    <property type="match status" value="1"/>
</dbReference>
<dbReference type="Pfam" id="PF07729">
    <property type="entry name" value="FCD"/>
    <property type="match status" value="1"/>
</dbReference>
<dbReference type="PROSITE" id="PS50949">
    <property type="entry name" value="HTH_GNTR"/>
    <property type="match status" value="1"/>
</dbReference>
<dbReference type="InterPro" id="IPR000524">
    <property type="entry name" value="Tscrpt_reg_HTH_GntR"/>
</dbReference>
<reference evidence="6 7" key="1">
    <citation type="submission" date="2016-10" db="EMBL/GenBank/DDBJ databases">
        <title>Draft Genome sequence of Roseomonas sp. strain M3.</title>
        <authorList>
            <person name="Subhash Y."/>
            <person name="Lee S."/>
        </authorList>
    </citation>
    <scope>NUCLEOTIDE SEQUENCE [LARGE SCALE GENOMIC DNA]</scope>
    <source>
        <strain evidence="6 7">M3</strain>
    </source>
</reference>
<gene>
    <name evidence="6" type="ORF">BKE38_08285</name>
</gene>
<dbReference type="OrthoDB" id="9812290at2"/>
<keyword evidence="2" id="KW-0238">DNA-binding</keyword>
<dbReference type="SMART" id="SM00345">
    <property type="entry name" value="HTH_GNTR"/>
    <property type="match status" value="1"/>
</dbReference>
<dbReference type="GO" id="GO:0003677">
    <property type="term" value="F:DNA binding"/>
    <property type="evidence" value="ECO:0007669"/>
    <property type="project" value="UniProtKB-KW"/>
</dbReference>
<keyword evidence="1" id="KW-0805">Transcription regulation</keyword>
<evidence type="ECO:0000313" key="6">
    <source>
        <dbReference type="EMBL" id="ONG55778.1"/>
    </source>
</evidence>
<sequence>MTADDAAPAAASTPPGRSADRVHEQVKAMAVTYRLRPGERVNEVELARALGVSRTPLREALNRLAAEGFLIATANRGYTVRPLDPKRVLTLYEYRAMLEVGALRLAAERATDAELAALEAFAERSRDEPDDDIQALRLLALDEQFHERLAQLSANEEMVRSLRSLNERVRFIRWIDMRKGRRPTTQQEHLQILRHLRARDAEAAAQLMTRHITRRLEEISEMIRAGFAEIYTDNALAAQAMGDVA</sequence>
<feature type="domain" description="HTH gntR-type" evidence="5">
    <location>
        <begin position="16"/>
        <end position="83"/>
    </location>
</feature>
<dbReference type="PANTHER" id="PTHR43537">
    <property type="entry name" value="TRANSCRIPTIONAL REGULATOR, GNTR FAMILY"/>
    <property type="match status" value="1"/>
</dbReference>
<keyword evidence="3" id="KW-0804">Transcription</keyword>
<evidence type="ECO:0000256" key="1">
    <source>
        <dbReference type="ARBA" id="ARBA00023015"/>
    </source>
</evidence>
<feature type="compositionally biased region" description="Low complexity" evidence="4">
    <location>
        <begin position="1"/>
        <end position="15"/>
    </location>
</feature>
<comment type="caution">
    <text evidence="6">The sequence shown here is derived from an EMBL/GenBank/DDBJ whole genome shotgun (WGS) entry which is preliminary data.</text>
</comment>
<dbReference type="InterPro" id="IPR036390">
    <property type="entry name" value="WH_DNA-bd_sf"/>
</dbReference>
<accession>A0A1V2H680</accession>
<dbReference type="AlphaFoldDB" id="A0A1V2H680"/>
<dbReference type="Gene3D" id="1.20.120.530">
    <property type="entry name" value="GntR ligand-binding domain-like"/>
    <property type="match status" value="1"/>
</dbReference>
<proteinExistence type="predicted"/>
<evidence type="ECO:0000259" key="5">
    <source>
        <dbReference type="PROSITE" id="PS50949"/>
    </source>
</evidence>
<dbReference type="SUPFAM" id="SSF48008">
    <property type="entry name" value="GntR ligand-binding domain-like"/>
    <property type="match status" value="1"/>
</dbReference>
<organism evidence="6 7">
    <name type="scientific">Teichococcus deserti</name>
    <dbReference type="NCBI Taxonomy" id="1817963"/>
    <lineage>
        <taxon>Bacteria</taxon>
        <taxon>Pseudomonadati</taxon>
        <taxon>Pseudomonadota</taxon>
        <taxon>Alphaproteobacteria</taxon>
        <taxon>Acetobacterales</taxon>
        <taxon>Roseomonadaceae</taxon>
        <taxon>Roseomonas</taxon>
    </lineage>
</organism>
<evidence type="ECO:0000256" key="3">
    <source>
        <dbReference type="ARBA" id="ARBA00023163"/>
    </source>
</evidence>
<dbReference type="PRINTS" id="PR00035">
    <property type="entry name" value="HTHGNTR"/>
</dbReference>
<dbReference type="Gene3D" id="1.10.10.10">
    <property type="entry name" value="Winged helix-like DNA-binding domain superfamily/Winged helix DNA-binding domain"/>
    <property type="match status" value="1"/>
</dbReference>
<evidence type="ECO:0000313" key="7">
    <source>
        <dbReference type="Proteomes" id="UP000188879"/>
    </source>
</evidence>
<name>A0A1V2H680_9PROT</name>